<evidence type="ECO:0000313" key="3">
    <source>
        <dbReference type="Proteomes" id="UP000177078"/>
    </source>
</evidence>
<gene>
    <name evidence="2" type="ORF">A3F15_00285</name>
</gene>
<evidence type="ECO:0000313" key="2">
    <source>
        <dbReference type="EMBL" id="OHA70970.1"/>
    </source>
</evidence>
<comment type="caution">
    <text evidence="2">The sequence shown here is derived from an EMBL/GenBank/DDBJ whole genome shotgun (WGS) entry which is preliminary data.</text>
</comment>
<keyword evidence="1" id="KW-0472">Membrane</keyword>
<reference evidence="2 3" key="1">
    <citation type="journal article" date="2016" name="Nat. Commun.">
        <title>Thousands of microbial genomes shed light on interconnected biogeochemical processes in an aquifer system.</title>
        <authorList>
            <person name="Anantharaman K."/>
            <person name="Brown C.T."/>
            <person name="Hug L.A."/>
            <person name="Sharon I."/>
            <person name="Castelle C.J."/>
            <person name="Probst A.J."/>
            <person name="Thomas B.C."/>
            <person name="Singh A."/>
            <person name="Wilkins M.J."/>
            <person name="Karaoz U."/>
            <person name="Brodie E.L."/>
            <person name="Williams K.H."/>
            <person name="Hubbard S.S."/>
            <person name="Banfield J.F."/>
        </authorList>
    </citation>
    <scope>NUCLEOTIDE SEQUENCE [LARGE SCALE GENOMIC DNA]</scope>
</reference>
<protein>
    <submittedName>
        <fullName evidence="2">Uncharacterized protein</fullName>
    </submittedName>
</protein>
<keyword evidence="1" id="KW-1133">Transmembrane helix</keyword>
<feature type="transmembrane region" description="Helical" evidence="1">
    <location>
        <begin position="6"/>
        <end position="26"/>
    </location>
</feature>
<organism evidence="2 3">
    <name type="scientific">Candidatus Wildermuthbacteria bacterium RIFCSPHIGHO2_12_FULL_40_12</name>
    <dbReference type="NCBI Taxonomy" id="1802457"/>
    <lineage>
        <taxon>Bacteria</taxon>
        <taxon>Candidatus Wildermuthiibacteriota</taxon>
    </lineage>
</organism>
<name>A0A1G2RDQ9_9BACT</name>
<dbReference type="AlphaFoldDB" id="A0A1G2RDQ9"/>
<sequence length="114" mass="13264">MELKNNKIVSGALILIAIAIAYYLLISLPKQQELRSQQQEISLRKQTYEICLKEFEELSNNDAGIRYWSGQVVAGELTEEEMKQKITEFTFAVLSKKDEFLVNCVEKRLQEYNK</sequence>
<dbReference type="EMBL" id="MHUC01000014">
    <property type="protein sequence ID" value="OHA70970.1"/>
    <property type="molecule type" value="Genomic_DNA"/>
</dbReference>
<accession>A0A1G2RDQ9</accession>
<evidence type="ECO:0000256" key="1">
    <source>
        <dbReference type="SAM" id="Phobius"/>
    </source>
</evidence>
<dbReference type="Proteomes" id="UP000177078">
    <property type="component" value="Unassembled WGS sequence"/>
</dbReference>
<dbReference type="STRING" id="1802457.A3F15_00285"/>
<proteinExistence type="predicted"/>
<keyword evidence="1" id="KW-0812">Transmembrane</keyword>